<evidence type="ECO:0000313" key="2">
    <source>
        <dbReference type="Proteomes" id="UP000830401"/>
    </source>
</evidence>
<dbReference type="RefSeq" id="WP_245118821.1">
    <property type="nucleotide sequence ID" value="NZ_CP095061.1"/>
</dbReference>
<name>A0ABY4G1S6_9BACT</name>
<reference evidence="1" key="1">
    <citation type="submission" date="2022-04" db="EMBL/GenBank/DDBJ databases">
        <title>Hymenobacter sp. isolated from the air.</title>
        <authorList>
            <person name="Won M."/>
            <person name="Lee C.-M."/>
            <person name="Woen H.-Y."/>
            <person name="Kwon S.-W."/>
        </authorList>
    </citation>
    <scope>NUCLEOTIDE SEQUENCE</scope>
    <source>
        <strain evidence="1">5420S-77</strain>
    </source>
</reference>
<evidence type="ECO:0000313" key="1">
    <source>
        <dbReference type="EMBL" id="UOQ64825.1"/>
    </source>
</evidence>
<dbReference type="Proteomes" id="UP000830401">
    <property type="component" value="Chromosome"/>
</dbReference>
<dbReference type="EMBL" id="CP095061">
    <property type="protein sequence ID" value="UOQ64825.1"/>
    <property type="molecule type" value="Genomic_DNA"/>
</dbReference>
<protein>
    <submittedName>
        <fullName evidence="1">Uncharacterized protein</fullName>
    </submittedName>
</protein>
<keyword evidence="2" id="KW-1185">Reference proteome</keyword>
<sequence>MGIVSYRLTGSLQTGVVTLRELNGHDELLVSDASSFNAIQLLDNIMLATSKPAASMAVSDRDRLLAALYQYTYGPRVESTLTCTSCNEPYDLVFSVTDLLSFRVGDGKQQRDEEGYFLTEDGKRFRLPTGKMNRLFLARLLSMQEC</sequence>
<proteinExistence type="predicted"/>
<gene>
    <name evidence="1" type="ORF">MUN86_14770</name>
</gene>
<accession>A0ABY4G1S6</accession>
<organism evidence="1 2">
    <name type="scientific">Hymenobacter volaticus</name>
    <dbReference type="NCBI Taxonomy" id="2932254"/>
    <lineage>
        <taxon>Bacteria</taxon>
        <taxon>Pseudomonadati</taxon>
        <taxon>Bacteroidota</taxon>
        <taxon>Cytophagia</taxon>
        <taxon>Cytophagales</taxon>
        <taxon>Hymenobacteraceae</taxon>
        <taxon>Hymenobacter</taxon>
    </lineage>
</organism>